<dbReference type="InterPro" id="IPR011032">
    <property type="entry name" value="GroES-like_sf"/>
</dbReference>
<name>A0AAV2H8F0_LYMST</name>
<dbReference type="GO" id="GO:0070402">
    <property type="term" value="F:NADPH binding"/>
    <property type="evidence" value="ECO:0007669"/>
    <property type="project" value="TreeGrafter"/>
</dbReference>
<protein>
    <recommendedName>
        <fullName evidence="3">Enoyl reductase (ER) domain-containing protein</fullName>
    </recommendedName>
</protein>
<accession>A0AAV2H8F0</accession>
<dbReference type="FunFam" id="3.40.50.720:FF:000244">
    <property type="entry name" value="quinone oxidoreductase"/>
    <property type="match status" value="1"/>
</dbReference>
<dbReference type="Gene3D" id="3.90.180.10">
    <property type="entry name" value="Medium-chain alcohol dehydrogenases, catalytic domain"/>
    <property type="match status" value="1"/>
</dbReference>
<reference evidence="4 5" key="1">
    <citation type="submission" date="2024-04" db="EMBL/GenBank/DDBJ databases">
        <authorList>
            <consortium name="Genoscope - CEA"/>
            <person name="William W."/>
        </authorList>
    </citation>
    <scope>NUCLEOTIDE SEQUENCE [LARGE SCALE GENOMIC DNA]</scope>
</reference>
<dbReference type="GO" id="GO:0005829">
    <property type="term" value="C:cytosol"/>
    <property type="evidence" value="ECO:0007669"/>
    <property type="project" value="TreeGrafter"/>
</dbReference>
<gene>
    <name evidence="4" type="ORF">GSLYS_00004033001</name>
</gene>
<dbReference type="SUPFAM" id="SSF50129">
    <property type="entry name" value="GroES-like"/>
    <property type="match status" value="1"/>
</dbReference>
<proteinExistence type="predicted"/>
<dbReference type="InterPro" id="IPR036291">
    <property type="entry name" value="NAD(P)-bd_dom_sf"/>
</dbReference>
<dbReference type="SMART" id="SM00829">
    <property type="entry name" value="PKS_ER"/>
    <property type="match status" value="1"/>
</dbReference>
<evidence type="ECO:0000313" key="4">
    <source>
        <dbReference type="EMBL" id="CAL1529900.1"/>
    </source>
</evidence>
<dbReference type="Proteomes" id="UP001497497">
    <property type="component" value="Unassembled WGS sequence"/>
</dbReference>
<dbReference type="CDD" id="cd08253">
    <property type="entry name" value="zeta_crystallin"/>
    <property type="match status" value="1"/>
</dbReference>
<feature type="signal peptide" evidence="2">
    <location>
        <begin position="1"/>
        <end position="17"/>
    </location>
</feature>
<dbReference type="Gene3D" id="3.40.50.720">
    <property type="entry name" value="NAD(P)-binding Rossmann-like Domain"/>
    <property type="match status" value="1"/>
</dbReference>
<dbReference type="InterPro" id="IPR013154">
    <property type="entry name" value="ADH-like_N"/>
</dbReference>
<feature type="domain" description="Enoyl reductase (ER)" evidence="3">
    <location>
        <begin position="45"/>
        <end position="353"/>
    </location>
</feature>
<dbReference type="Pfam" id="PF00107">
    <property type="entry name" value="ADH_zinc_N"/>
    <property type="match status" value="1"/>
</dbReference>
<keyword evidence="1" id="KW-0521">NADP</keyword>
<dbReference type="PANTHER" id="PTHR44154">
    <property type="entry name" value="QUINONE OXIDOREDUCTASE"/>
    <property type="match status" value="1"/>
</dbReference>
<evidence type="ECO:0000259" key="3">
    <source>
        <dbReference type="SMART" id="SM00829"/>
    </source>
</evidence>
<keyword evidence="2" id="KW-0732">Signal</keyword>
<dbReference type="EMBL" id="CAXITT010000057">
    <property type="protein sequence ID" value="CAL1529900.1"/>
    <property type="molecule type" value="Genomic_DNA"/>
</dbReference>
<dbReference type="InterPro" id="IPR013149">
    <property type="entry name" value="ADH-like_C"/>
</dbReference>
<evidence type="ECO:0000256" key="2">
    <source>
        <dbReference type="SAM" id="SignalP"/>
    </source>
</evidence>
<dbReference type="SUPFAM" id="SSF51735">
    <property type="entry name" value="NAD(P)-binding Rossmann-fold domains"/>
    <property type="match status" value="1"/>
</dbReference>
<evidence type="ECO:0000313" key="5">
    <source>
        <dbReference type="Proteomes" id="UP001497497"/>
    </source>
</evidence>
<dbReference type="InterPro" id="IPR051603">
    <property type="entry name" value="Zinc-ADH_QOR/CCCR"/>
</dbReference>
<comment type="caution">
    <text evidence="4">The sequence shown here is derived from an EMBL/GenBank/DDBJ whole genome shotgun (WGS) entry which is preliminary data.</text>
</comment>
<keyword evidence="5" id="KW-1185">Reference proteome</keyword>
<dbReference type="Pfam" id="PF08240">
    <property type="entry name" value="ADH_N"/>
    <property type="match status" value="1"/>
</dbReference>
<evidence type="ECO:0000256" key="1">
    <source>
        <dbReference type="ARBA" id="ARBA00022857"/>
    </source>
</evidence>
<organism evidence="4 5">
    <name type="scientific">Lymnaea stagnalis</name>
    <name type="common">Great pond snail</name>
    <name type="synonym">Helix stagnalis</name>
    <dbReference type="NCBI Taxonomy" id="6523"/>
    <lineage>
        <taxon>Eukaryota</taxon>
        <taxon>Metazoa</taxon>
        <taxon>Spiralia</taxon>
        <taxon>Lophotrochozoa</taxon>
        <taxon>Mollusca</taxon>
        <taxon>Gastropoda</taxon>
        <taxon>Heterobranchia</taxon>
        <taxon>Euthyneura</taxon>
        <taxon>Panpulmonata</taxon>
        <taxon>Hygrophila</taxon>
        <taxon>Lymnaeoidea</taxon>
        <taxon>Lymnaeidae</taxon>
        <taxon>Lymnaea</taxon>
    </lineage>
</organism>
<dbReference type="PANTHER" id="PTHR44154:SF1">
    <property type="entry name" value="QUINONE OXIDOREDUCTASE"/>
    <property type="match status" value="1"/>
</dbReference>
<feature type="chain" id="PRO_5043359910" description="Enoyl reductase (ER) domain-containing protein" evidence="2">
    <location>
        <begin position="18"/>
        <end position="357"/>
    </location>
</feature>
<dbReference type="AlphaFoldDB" id="A0AAV2H8F0"/>
<dbReference type="GO" id="GO:0003960">
    <property type="term" value="F:quinone reductase (NADPH) activity"/>
    <property type="evidence" value="ECO:0007669"/>
    <property type="project" value="TreeGrafter"/>
</dbReference>
<dbReference type="GO" id="GO:0003730">
    <property type="term" value="F:mRNA 3'-UTR binding"/>
    <property type="evidence" value="ECO:0007669"/>
    <property type="project" value="TreeGrafter"/>
</dbReference>
<sequence length="357" mass="38458">MLFVSLVLAGVTLLGESYEYCRVGSLGTSRDHFCSMRAVRIHKFGGVEELKVENIPVPKAEAGEVLIRVFSVGVNPADTYIRAGDFGPRTFPLTLGSDAAGVVEEVGDGVTEFKKGDRVYTVGRETGAYAEYTVAVPSRMGHLDDNMTFAQGASIGVPYYTAWKALYFRAQAKPKETILVHGASGAVGIAAVQMAKANGHRVIGTAGTKEGLELVLKQGADLVFNHREEGYVEKIKASTGDKGVDVILEMLANVNLNTDLDLLGHRGRVVIVGCRGEIKINPAMTMGKETSIMGVALTSVTEEEWQVIRSGIQDLHKTGHINPVVAKEYKLDEVAKAHHDIINNSGTFGKLVLDTTR</sequence>
<dbReference type="InterPro" id="IPR020843">
    <property type="entry name" value="ER"/>
</dbReference>